<evidence type="ECO:0000313" key="2">
    <source>
        <dbReference type="EMBL" id="EME43884.1"/>
    </source>
</evidence>
<protein>
    <recommendedName>
        <fullName evidence="1">STEEP1 domain-containing protein</fullName>
    </recommendedName>
</protein>
<dbReference type="InterPro" id="IPR057965">
    <property type="entry name" value="STEEP1_dom"/>
</dbReference>
<feature type="domain" description="STEEP1" evidence="1">
    <location>
        <begin position="2"/>
        <end position="104"/>
    </location>
</feature>
<organism evidence="2 3">
    <name type="scientific">Dothistroma septosporum (strain NZE10 / CBS 128990)</name>
    <name type="common">Red band needle blight fungus</name>
    <name type="synonym">Mycosphaerella pini</name>
    <dbReference type="NCBI Taxonomy" id="675120"/>
    <lineage>
        <taxon>Eukaryota</taxon>
        <taxon>Fungi</taxon>
        <taxon>Dikarya</taxon>
        <taxon>Ascomycota</taxon>
        <taxon>Pezizomycotina</taxon>
        <taxon>Dothideomycetes</taxon>
        <taxon>Dothideomycetidae</taxon>
        <taxon>Mycosphaerellales</taxon>
        <taxon>Mycosphaerellaceae</taxon>
        <taxon>Dothistroma</taxon>
    </lineage>
</organism>
<dbReference type="HOGENOM" id="CLU_099097_1_0_1"/>
<accession>N1PN88</accession>
<dbReference type="OMA" id="FVKTSDM"/>
<dbReference type="eggNOG" id="ENOG502SEMD">
    <property type="taxonomic scope" value="Eukaryota"/>
</dbReference>
<gene>
    <name evidence="2" type="ORF">DOTSEDRAFT_71631</name>
</gene>
<sequence length="118" mass="12823">MPLQELPKRQSDASTICKITSAETLSLSASVLTSAVYTEDKAVVLKLEDGFEKRYAVRCSRCGLMLGYQLDRSQFEESQNELGMREDVVYVLQGGLHTTEEMEASKLVEAKVGGGGGG</sequence>
<dbReference type="Pfam" id="PF25809">
    <property type="entry name" value="STEEP1"/>
    <property type="match status" value="1"/>
</dbReference>
<dbReference type="AlphaFoldDB" id="N1PN88"/>
<dbReference type="Proteomes" id="UP000016933">
    <property type="component" value="Unassembled WGS sequence"/>
</dbReference>
<proteinExistence type="predicted"/>
<keyword evidence="3" id="KW-1185">Reference proteome</keyword>
<dbReference type="STRING" id="675120.N1PN88"/>
<reference evidence="2 3" key="2">
    <citation type="journal article" date="2012" name="PLoS Pathog.">
        <title>Diverse lifestyles and strategies of plant pathogenesis encoded in the genomes of eighteen Dothideomycetes fungi.</title>
        <authorList>
            <person name="Ohm R.A."/>
            <person name="Feau N."/>
            <person name="Henrissat B."/>
            <person name="Schoch C.L."/>
            <person name="Horwitz B.A."/>
            <person name="Barry K.W."/>
            <person name="Condon B.J."/>
            <person name="Copeland A.C."/>
            <person name="Dhillon B."/>
            <person name="Glaser F."/>
            <person name="Hesse C.N."/>
            <person name="Kosti I."/>
            <person name="LaButti K."/>
            <person name="Lindquist E.A."/>
            <person name="Lucas S."/>
            <person name="Salamov A.A."/>
            <person name="Bradshaw R.E."/>
            <person name="Ciuffetti L."/>
            <person name="Hamelin R.C."/>
            <person name="Kema G.H.J."/>
            <person name="Lawrence C."/>
            <person name="Scott J.A."/>
            <person name="Spatafora J.W."/>
            <person name="Turgeon B.G."/>
            <person name="de Wit P.J.G.M."/>
            <person name="Zhong S."/>
            <person name="Goodwin S.B."/>
            <person name="Grigoriev I.V."/>
        </authorList>
    </citation>
    <scope>NUCLEOTIDE SEQUENCE [LARGE SCALE GENOMIC DNA]</scope>
    <source>
        <strain evidence="3">NZE10 / CBS 128990</strain>
    </source>
</reference>
<evidence type="ECO:0000259" key="1">
    <source>
        <dbReference type="Pfam" id="PF25809"/>
    </source>
</evidence>
<evidence type="ECO:0000313" key="3">
    <source>
        <dbReference type="Proteomes" id="UP000016933"/>
    </source>
</evidence>
<dbReference type="EMBL" id="KB446539">
    <property type="protein sequence ID" value="EME43884.1"/>
    <property type="molecule type" value="Genomic_DNA"/>
</dbReference>
<dbReference type="OrthoDB" id="418131at2759"/>
<reference evidence="3" key="1">
    <citation type="journal article" date="2012" name="PLoS Genet.">
        <title>The genomes of the fungal plant pathogens Cladosporium fulvum and Dothistroma septosporum reveal adaptation to different hosts and lifestyles but also signatures of common ancestry.</title>
        <authorList>
            <person name="de Wit P.J.G.M."/>
            <person name="van der Burgt A."/>
            <person name="Oekmen B."/>
            <person name="Stergiopoulos I."/>
            <person name="Abd-Elsalam K.A."/>
            <person name="Aerts A.L."/>
            <person name="Bahkali A.H."/>
            <person name="Beenen H.G."/>
            <person name="Chettri P."/>
            <person name="Cox M.P."/>
            <person name="Datema E."/>
            <person name="de Vries R.P."/>
            <person name="Dhillon B."/>
            <person name="Ganley A.R."/>
            <person name="Griffiths S.A."/>
            <person name="Guo Y."/>
            <person name="Hamelin R.C."/>
            <person name="Henrissat B."/>
            <person name="Kabir M.S."/>
            <person name="Jashni M.K."/>
            <person name="Kema G."/>
            <person name="Klaubauf S."/>
            <person name="Lapidus A."/>
            <person name="Levasseur A."/>
            <person name="Lindquist E."/>
            <person name="Mehrabi R."/>
            <person name="Ohm R.A."/>
            <person name="Owen T.J."/>
            <person name="Salamov A."/>
            <person name="Schwelm A."/>
            <person name="Schijlen E."/>
            <person name="Sun H."/>
            <person name="van den Burg H.A."/>
            <person name="van Ham R.C.H.J."/>
            <person name="Zhang S."/>
            <person name="Goodwin S.B."/>
            <person name="Grigoriev I.V."/>
            <person name="Collemare J."/>
            <person name="Bradshaw R.E."/>
        </authorList>
    </citation>
    <scope>NUCLEOTIDE SEQUENCE [LARGE SCALE GENOMIC DNA]</scope>
    <source>
        <strain evidence="3">NZE10 / CBS 128990</strain>
    </source>
</reference>
<name>N1PN88_DOTSN</name>